<evidence type="ECO:0000313" key="1">
    <source>
        <dbReference type="EMBL" id="KAJ6981484.1"/>
    </source>
</evidence>
<proteinExistence type="predicted"/>
<dbReference type="EMBL" id="JAQIZT010000010">
    <property type="protein sequence ID" value="KAJ6981484.1"/>
    <property type="molecule type" value="Genomic_DNA"/>
</dbReference>
<reference evidence="1" key="1">
    <citation type="journal article" date="2023" name="Mol. Ecol. Resour.">
        <title>Chromosome-level genome assembly of a triploid poplar Populus alba 'Berolinensis'.</title>
        <authorList>
            <person name="Chen S."/>
            <person name="Yu Y."/>
            <person name="Wang X."/>
            <person name="Wang S."/>
            <person name="Zhang T."/>
            <person name="Zhou Y."/>
            <person name="He R."/>
            <person name="Meng N."/>
            <person name="Wang Y."/>
            <person name="Liu W."/>
            <person name="Liu Z."/>
            <person name="Liu J."/>
            <person name="Guo Q."/>
            <person name="Huang H."/>
            <person name="Sederoff R.R."/>
            <person name="Wang G."/>
            <person name="Qu G."/>
            <person name="Chen S."/>
        </authorList>
    </citation>
    <scope>NUCLEOTIDE SEQUENCE</scope>
    <source>
        <strain evidence="1">SC-2020</strain>
    </source>
</reference>
<keyword evidence="2" id="KW-1185">Reference proteome</keyword>
<comment type="caution">
    <text evidence="1">The sequence shown here is derived from an EMBL/GenBank/DDBJ whole genome shotgun (WGS) entry which is preliminary data.</text>
</comment>
<dbReference type="AlphaFoldDB" id="A0AAD6M9N3"/>
<name>A0AAD6M9N3_9ROSI</name>
<dbReference type="PROSITE" id="PS51257">
    <property type="entry name" value="PROKAR_LIPOPROTEIN"/>
    <property type="match status" value="1"/>
</dbReference>
<sequence>MHGKACCIVSAIGSLSCVVRRISCLLGFTCTEHMVEIVKYFSVVVHIEGGGLALWFCSSLLADNELCEYGILILARWKERVAP</sequence>
<evidence type="ECO:0000313" key="2">
    <source>
        <dbReference type="Proteomes" id="UP001164929"/>
    </source>
</evidence>
<gene>
    <name evidence="1" type="ORF">NC653_024775</name>
</gene>
<accession>A0AAD6M9N3</accession>
<organism evidence="1 2">
    <name type="scientific">Populus alba x Populus x berolinensis</name>
    <dbReference type="NCBI Taxonomy" id="444605"/>
    <lineage>
        <taxon>Eukaryota</taxon>
        <taxon>Viridiplantae</taxon>
        <taxon>Streptophyta</taxon>
        <taxon>Embryophyta</taxon>
        <taxon>Tracheophyta</taxon>
        <taxon>Spermatophyta</taxon>
        <taxon>Magnoliopsida</taxon>
        <taxon>eudicotyledons</taxon>
        <taxon>Gunneridae</taxon>
        <taxon>Pentapetalae</taxon>
        <taxon>rosids</taxon>
        <taxon>fabids</taxon>
        <taxon>Malpighiales</taxon>
        <taxon>Salicaceae</taxon>
        <taxon>Saliceae</taxon>
        <taxon>Populus</taxon>
    </lineage>
</organism>
<dbReference type="Proteomes" id="UP001164929">
    <property type="component" value="Chromosome 10"/>
</dbReference>
<protein>
    <submittedName>
        <fullName evidence="1">Uncharacterized protein</fullName>
    </submittedName>
</protein>